<evidence type="ECO:0000313" key="1">
    <source>
        <dbReference type="EMBL" id="KAI4387544.1"/>
    </source>
</evidence>
<keyword evidence="2" id="KW-1185">Reference proteome</keyword>
<dbReference type="Proteomes" id="UP001057402">
    <property type="component" value="Chromosome 2"/>
</dbReference>
<accession>A0ACB9SCJ2</accession>
<gene>
    <name evidence="1" type="ORF">MLD38_005370</name>
</gene>
<sequence length="522" mass="59375">MGSIAADSTVVLLQSIATTAAILLILAAFIKVVYFLWWNPLRIQRMMEGQGVRGPRYQLIFGNTRQASQMNVAALHKPLNLSDDVFQKVQPHIYTWTKAYGKNYISWQGPEPTLNISDTEMAKQVMNNKDDHFVKGKPISFTKMMIGYGLVMADGENWVKQRKLANHAFHGESLKAMMPAMVDSVYLMLERWKGIKGKDVEVFEEFRFLSSEVISRTAFGSSYEEGRNIFHMISQLTTLTARNFHTWRIPGLSLLWRMADEAEGYRLEKVIRAAILDVVQKREVQKNSGEMNGYGTDFLGLLLEANHEDDGSKKITINTLVDECKTFYFAGQETTNTLLGWTMFHLASHPYWQEEARKEVVDVFGDLDPNFVGVANLKTMMMILNESLRLYSPITGLTRKVPKRTRIGDITVPANFQVTVANFKIHHDPDVWGEDIHVFKPERFSEGVAKATNNNMAAFLPFGLGPRMCVGNNFALMEAKVALAMILQRYRFSLSPGYIHCPYQHLTIQPLRGIQVIFRPIE</sequence>
<comment type="caution">
    <text evidence="1">The sequence shown here is derived from an EMBL/GenBank/DDBJ whole genome shotgun (WGS) entry which is preliminary data.</text>
</comment>
<evidence type="ECO:0000313" key="2">
    <source>
        <dbReference type="Proteomes" id="UP001057402"/>
    </source>
</evidence>
<reference evidence="2" key="1">
    <citation type="journal article" date="2023" name="Front. Plant Sci.">
        <title>Chromosomal-level genome assembly of Melastoma candidum provides insights into trichome evolution.</title>
        <authorList>
            <person name="Zhong Y."/>
            <person name="Wu W."/>
            <person name="Sun C."/>
            <person name="Zou P."/>
            <person name="Liu Y."/>
            <person name="Dai S."/>
            <person name="Zhou R."/>
        </authorList>
    </citation>
    <scope>NUCLEOTIDE SEQUENCE [LARGE SCALE GENOMIC DNA]</scope>
</reference>
<proteinExistence type="predicted"/>
<name>A0ACB9SCJ2_9MYRT</name>
<protein>
    <submittedName>
        <fullName evidence="1">Uncharacterized protein</fullName>
    </submittedName>
</protein>
<dbReference type="EMBL" id="CM042881">
    <property type="protein sequence ID" value="KAI4387544.1"/>
    <property type="molecule type" value="Genomic_DNA"/>
</dbReference>
<organism evidence="1 2">
    <name type="scientific">Melastoma candidum</name>
    <dbReference type="NCBI Taxonomy" id="119954"/>
    <lineage>
        <taxon>Eukaryota</taxon>
        <taxon>Viridiplantae</taxon>
        <taxon>Streptophyta</taxon>
        <taxon>Embryophyta</taxon>
        <taxon>Tracheophyta</taxon>
        <taxon>Spermatophyta</taxon>
        <taxon>Magnoliopsida</taxon>
        <taxon>eudicotyledons</taxon>
        <taxon>Gunneridae</taxon>
        <taxon>Pentapetalae</taxon>
        <taxon>rosids</taxon>
        <taxon>malvids</taxon>
        <taxon>Myrtales</taxon>
        <taxon>Melastomataceae</taxon>
        <taxon>Melastomatoideae</taxon>
        <taxon>Melastomateae</taxon>
        <taxon>Melastoma</taxon>
    </lineage>
</organism>